<reference evidence="3" key="1">
    <citation type="submission" date="2018-05" db="EMBL/GenBank/DDBJ databases">
        <authorList>
            <person name="Lanie J.A."/>
            <person name="Ng W.-L."/>
            <person name="Kazmierczak K.M."/>
            <person name="Andrzejewski T.M."/>
            <person name="Davidsen T.M."/>
            <person name="Wayne K.J."/>
            <person name="Tettelin H."/>
            <person name="Glass J.I."/>
            <person name="Rusch D."/>
            <person name="Podicherti R."/>
            <person name="Tsui H.-C.T."/>
            <person name="Winkler M.E."/>
        </authorList>
    </citation>
    <scope>NUCLEOTIDE SEQUENCE</scope>
</reference>
<dbReference type="EMBL" id="UINC01036802">
    <property type="protein sequence ID" value="SVB31322.1"/>
    <property type="molecule type" value="Genomic_DNA"/>
</dbReference>
<dbReference type="PANTHER" id="PTHR22911:SF103">
    <property type="entry name" value="BLR2811 PROTEIN"/>
    <property type="match status" value="1"/>
</dbReference>
<feature type="domain" description="EamA" evidence="2">
    <location>
        <begin position="4"/>
        <end position="134"/>
    </location>
</feature>
<dbReference type="AlphaFoldDB" id="A0A382CZU4"/>
<proteinExistence type="predicted"/>
<feature type="transmembrane region" description="Helical" evidence="1">
    <location>
        <begin position="67"/>
        <end position="87"/>
    </location>
</feature>
<gene>
    <name evidence="3" type="ORF">METZ01_LOCUS184176</name>
</gene>
<feature type="domain" description="EamA" evidence="2">
    <location>
        <begin position="144"/>
        <end position="272"/>
    </location>
</feature>
<dbReference type="InterPro" id="IPR000620">
    <property type="entry name" value="EamA_dom"/>
</dbReference>
<feature type="transmembrane region" description="Helical" evidence="1">
    <location>
        <begin position="233"/>
        <end position="250"/>
    </location>
</feature>
<feature type="transmembrane region" description="Helical" evidence="1">
    <location>
        <begin position="143"/>
        <end position="160"/>
    </location>
</feature>
<dbReference type="SUPFAM" id="SSF103481">
    <property type="entry name" value="Multidrug resistance efflux transporter EmrE"/>
    <property type="match status" value="2"/>
</dbReference>
<feature type="transmembrane region" description="Helical" evidence="1">
    <location>
        <begin position="37"/>
        <end position="55"/>
    </location>
</feature>
<dbReference type="GO" id="GO:0016020">
    <property type="term" value="C:membrane"/>
    <property type="evidence" value="ECO:0007669"/>
    <property type="project" value="InterPro"/>
</dbReference>
<feature type="transmembrane region" description="Helical" evidence="1">
    <location>
        <begin position="120"/>
        <end position="137"/>
    </location>
</feature>
<sequence length="285" mass="32168">MKAIILNIAAWSVLPIMDGMAKHLSTEIPVLQVVWGRYFFMVLISLPITFFFFKHHLKWPSNIQIQLARSIFLFLSTVLFFYAISILPLADSLTLMFISPIIVTILSVIFLKEKVGLRRWIAVSVGFLGALIVIRPGFNEINLATLAAIGAGFSYALYIISTRKLSFMDHPLLTLIFTGLSGSLIISIIVTWVWVSPNLNQWLLLIGLAAVGTVGHLLLILSLNYAEASKLAPLAYFEIVSNMIIGYFFFNDFPDKWIWFGLFFIISSGVYISMREKKKTIIINH</sequence>
<evidence type="ECO:0000313" key="3">
    <source>
        <dbReference type="EMBL" id="SVB31322.1"/>
    </source>
</evidence>
<evidence type="ECO:0000259" key="2">
    <source>
        <dbReference type="Pfam" id="PF00892"/>
    </source>
</evidence>
<feature type="transmembrane region" description="Helical" evidence="1">
    <location>
        <begin position="172"/>
        <end position="195"/>
    </location>
</feature>
<accession>A0A382CZU4</accession>
<feature type="transmembrane region" description="Helical" evidence="1">
    <location>
        <begin position="256"/>
        <end position="274"/>
    </location>
</feature>
<dbReference type="PANTHER" id="PTHR22911">
    <property type="entry name" value="ACYL-MALONYL CONDENSING ENZYME-RELATED"/>
    <property type="match status" value="1"/>
</dbReference>
<protein>
    <recommendedName>
        <fullName evidence="2">EamA domain-containing protein</fullName>
    </recommendedName>
</protein>
<feature type="transmembrane region" description="Helical" evidence="1">
    <location>
        <begin position="201"/>
        <end position="221"/>
    </location>
</feature>
<feature type="transmembrane region" description="Helical" evidence="1">
    <location>
        <begin position="93"/>
        <end position="111"/>
    </location>
</feature>
<keyword evidence="1" id="KW-0812">Transmembrane</keyword>
<organism evidence="3">
    <name type="scientific">marine metagenome</name>
    <dbReference type="NCBI Taxonomy" id="408172"/>
    <lineage>
        <taxon>unclassified sequences</taxon>
        <taxon>metagenomes</taxon>
        <taxon>ecological metagenomes</taxon>
    </lineage>
</organism>
<evidence type="ECO:0000256" key="1">
    <source>
        <dbReference type="SAM" id="Phobius"/>
    </source>
</evidence>
<dbReference type="Pfam" id="PF00892">
    <property type="entry name" value="EamA"/>
    <property type="match status" value="2"/>
</dbReference>
<keyword evidence="1" id="KW-1133">Transmembrane helix</keyword>
<name>A0A382CZU4_9ZZZZ</name>
<keyword evidence="1" id="KW-0472">Membrane</keyword>
<dbReference type="InterPro" id="IPR037185">
    <property type="entry name" value="EmrE-like"/>
</dbReference>